<sequence>MINFKSIPFVYRLGLKAKHKIWSDRTKKNIKLYLKQPGLKALHIGAGHNQIPNWFNTDYLARQNIHFLNTNITFPFPSKSLDYVFSEHHIEHIHYKDAKKMLAEIFRVLKKDGVFRVCTPDLTKYLTSYFQEDPLKNEAIKYVMSEWIRPGFYNAKNYSPAPEQENISFFINDIFLNYEHKFIYDSKTLIALLREVGFSKIHETEATKSSIAQLDNIETHTGVIKQFTLAIEAVKE</sequence>
<dbReference type="RefSeq" id="WP_187072592.1">
    <property type="nucleotide sequence ID" value="NZ_JACRYL010000017.1"/>
</dbReference>
<protein>
    <submittedName>
        <fullName evidence="2">Methyltransferase domain-containing protein</fullName>
    </submittedName>
</protein>
<dbReference type="EMBL" id="JACRYL010000017">
    <property type="protein sequence ID" value="MBC6112164.1"/>
    <property type="molecule type" value="Genomic_DNA"/>
</dbReference>
<comment type="caution">
    <text evidence="2">The sequence shown here is derived from an EMBL/GenBank/DDBJ whole genome shotgun (WGS) entry which is preliminary data.</text>
</comment>
<gene>
    <name evidence="2" type="ORF">H7U22_17210</name>
</gene>
<evidence type="ECO:0000313" key="2">
    <source>
        <dbReference type="EMBL" id="MBC6112164.1"/>
    </source>
</evidence>
<feature type="domain" description="Methyltransferase type 11" evidence="1">
    <location>
        <begin position="63"/>
        <end position="115"/>
    </location>
</feature>
<keyword evidence="2" id="KW-0808">Transferase</keyword>
<organism evidence="2 3">
    <name type="scientific">Pedobacter fastidiosus</name>
    <dbReference type="NCBI Taxonomy" id="2765361"/>
    <lineage>
        <taxon>Bacteria</taxon>
        <taxon>Pseudomonadati</taxon>
        <taxon>Bacteroidota</taxon>
        <taxon>Sphingobacteriia</taxon>
        <taxon>Sphingobacteriales</taxon>
        <taxon>Sphingobacteriaceae</taxon>
        <taxon>Pedobacter</taxon>
    </lineage>
</organism>
<dbReference type="Gene3D" id="3.40.50.150">
    <property type="entry name" value="Vaccinia Virus protein VP39"/>
    <property type="match status" value="1"/>
</dbReference>
<evidence type="ECO:0000259" key="1">
    <source>
        <dbReference type="Pfam" id="PF08241"/>
    </source>
</evidence>
<dbReference type="GO" id="GO:0008168">
    <property type="term" value="F:methyltransferase activity"/>
    <property type="evidence" value="ECO:0007669"/>
    <property type="project" value="UniProtKB-KW"/>
</dbReference>
<reference evidence="2 3" key="1">
    <citation type="submission" date="2020-08" db="EMBL/GenBank/DDBJ databases">
        <authorList>
            <person name="Sun Q."/>
            <person name="Inoue M."/>
        </authorList>
    </citation>
    <scope>NUCLEOTIDE SEQUENCE [LARGE SCALE GENOMIC DNA]</scope>
    <source>
        <strain evidence="2 3">CCM 8938</strain>
    </source>
</reference>
<proteinExistence type="predicted"/>
<dbReference type="InterPro" id="IPR013216">
    <property type="entry name" value="Methyltransf_11"/>
</dbReference>
<dbReference type="InterPro" id="IPR029063">
    <property type="entry name" value="SAM-dependent_MTases_sf"/>
</dbReference>
<name>A0ABR7KW68_9SPHI</name>
<evidence type="ECO:0000313" key="3">
    <source>
        <dbReference type="Proteomes" id="UP000652755"/>
    </source>
</evidence>
<dbReference type="GO" id="GO:0032259">
    <property type="term" value="P:methylation"/>
    <property type="evidence" value="ECO:0007669"/>
    <property type="project" value="UniProtKB-KW"/>
</dbReference>
<keyword evidence="3" id="KW-1185">Reference proteome</keyword>
<dbReference type="SUPFAM" id="SSF53335">
    <property type="entry name" value="S-adenosyl-L-methionine-dependent methyltransferases"/>
    <property type="match status" value="1"/>
</dbReference>
<dbReference type="Proteomes" id="UP000652755">
    <property type="component" value="Unassembled WGS sequence"/>
</dbReference>
<dbReference type="Pfam" id="PF08241">
    <property type="entry name" value="Methyltransf_11"/>
    <property type="match status" value="1"/>
</dbReference>
<accession>A0ABR7KW68</accession>
<keyword evidence="2" id="KW-0489">Methyltransferase</keyword>